<dbReference type="EMBL" id="JAAVXB010000010">
    <property type="protein sequence ID" value="NKF23876.1"/>
    <property type="molecule type" value="Genomic_DNA"/>
</dbReference>
<dbReference type="PROSITE" id="PS51318">
    <property type="entry name" value="TAT"/>
    <property type="match status" value="1"/>
</dbReference>
<protein>
    <recommendedName>
        <fullName evidence="4">Tryptophan 2-monooxygenase</fullName>
        <ecNumber evidence="3">1.13.12.3</ecNumber>
    </recommendedName>
</protein>
<dbReference type="EC" id="1.13.12.3" evidence="3"/>
<keyword evidence="9" id="KW-1185">Reference proteome</keyword>
<dbReference type="InterPro" id="IPR050281">
    <property type="entry name" value="Flavin_monoamine_oxidase"/>
</dbReference>
<dbReference type="Gene3D" id="1.20.1440.240">
    <property type="match status" value="1"/>
</dbReference>
<proteinExistence type="inferred from homology"/>
<feature type="domain" description="Amine oxidase" evidence="7">
    <location>
        <begin position="64"/>
        <end position="521"/>
    </location>
</feature>
<dbReference type="InterPro" id="IPR036188">
    <property type="entry name" value="FAD/NAD-bd_sf"/>
</dbReference>
<dbReference type="Gene3D" id="3.50.50.60">
    <property type="entry name" value="FAD/NAD(P)-binding domain"/>
    <property type="match status" value="1"/>
</dbReference>
<dbReference type="SUPFAM" id="SSF54373">
    <property type="entry name" value="FAD-linked reductases, C-terminal domain"/>
    <property type="match status" value="1"/>
</dbReference>
<dbReference type="InterPro" id="IPR002937">
    <property type="entry name" value="Amino_oxidase"/>
</dbReference>
<dbReference type="AlphaFoldDB" id="A0A969WAL9"/>
<dbReference type="GO" id="GO:0001716">
    <property type="term" value="F:L-amino-acid oxidase activity"/>
    <property type="evidence" value="ECO:0007669"/>
    <property type="project" value="TreeGrafter"/>
</dbReference>
<comment type="pathway">
    <text evidence="1">Plant hormone metabolism; auxin biosynthesis.</text>
</comment>
<dbReference type="RefSeq" id="WP_168149198.1">
    <property type="nucleotide sequence ID" value="NZ_JAAVXB010000010.1"/>
</dbReference>
<dbReference type="SUPFAM" id="SSF51905">
    <property type="entry name" value="FAD/NAD(P)-binding domain"/>
    <property type="match status" value="1"/>
</dbReference>
<evidence type="ECO:0000313" key="8">
    <source>
        <dbReference type="EMBL" id="NKF23876.1"/>
    </source>
</evidence>
<dbReference type="Gene3D" id="3.90.660.10">
    <property type="match status" value="1"/>
</dbReference>
<dbReference type="Pfam" id="PF01593">
    <property type="entry name" value="Amino_oxidase"/>
    <property type="match status" value="1"/>
</dbReference>
<dbReference type="InterPro" id="IPR006311">
    <property type="entry name" value="TAT_signal"/>
</dbReference>
<dbReference type="GO" id="GO:0009063">
    <property type="term" value="P:amino acid catabolic process"/>
    <property type="evidence" value="ECO:0007669"/>
    <property type="project" value="TreeGrafter"/>
</dbReference>
<evidence type="ECO:0000256" key="1">
    <source>
        <dbReference type="ARBA" id="ARBA00004814"/>
    </source>
</evidence>
<gene>
    <name evidence="8" type="ORF">G7Y82_16300</name>
</gene>
<comment type="similarity">
    <text evidence="2">Belongs to the tryptophan 2-monooxygenase family.</text>
</comment>
<dbReference type="Proteomes" id="UP000653472">
    <property type="component" value="Unassembled WGS sequence"/>
</dbReference>
<dbReference type="GO" id="GO:0050361">
    <property type="term" value="F:tryptophan 2-monooxygenase activity"/>
    <property type="evidence" value="ECO:0007669"/>
    <property type="project" value="UniProtKB-EC"/>
</dbReference>
<evidence type="ECO:0000256" key="2">
    <source>
        <dbReference type="ARBA" id="ARBA00005833"/>
    </source>
</evidence>
<comment type="caution">
    <text evidence="8">The sequence shown here is derived from an EMBL/GenBank/DDBJ whole genome shotgun (WGS) entry which is preliminary data.</text>
</comment>
<dbReference type="PANTHER" id="PTHR10742:SF342">
    <property type="entry name" value="AMINE OXIDASE"/>
    <property type="match status" value="1"/>
</dbReference>
<sequence length="532" mass="58782">MSSKQIPTLSRRELLAMIGTVAGSAVSYRAMASMGLIEESTYNGPVKLEGSPKGASVLILGSGIAGMVSAMELRNAGYKVKVLEYNNRAGGRNWSIRGGDVYTELGGFTQKCEFDKGLYINPGPWRLPYNHHGILDYCRRLGVALEPFVQLNYNAYVHNTQAFDGKPQRYREIAADWSGQVAELFSKVTKQKKLDELMSAHDQEALLESLRSWGALDRNLKYVPGRESSNRRGYEKPPGGGLDAAPIYSKDFIDLPDILHSGLWSAIGTAEAFYHQTSIFQPVGGMGRIGEAFGRELADVIQYNSKVVKIHQDNDKVAVTYVDPKTGGNPRTVTADYCLCTIPLSVLSQIELNVSPQMQAAINAVPYSASVKVGLQFKRRFWEQDEHIYGGITYTDMPIGNIGYPNTDYFKSGKGVVLGAYVHGRNAFEWTAMSPAERVRTAVELGSKIHPQYKDEFENGVAVGWHRVPWTLGCAGSWSEEARAQHYENLCQIDNRFLVAGEHASYIPAWQEGAVTSAIDAITRLHHKVVNS</sequence>
<evidence type="ECO:0000256" key="5">
    <source>
        <dbReference type="ARBA" id="ARBA00023070"/>
    </source>
</evidence>
<dbReference type="GO" id="GO:0009851">
    <property type="term" value="P:auxin biosynthetic process"/>
    <property type="evidence" value="ECO:0007669"/>
    <property type="project" value="UniProtKB-KW"/>
</dbReference>
<name>A0A969WAL9_9GAMM</name>
<evidence type="ECO:0000256" key="4">
    <source>
        <dbReference type="ARBA" id="ARBA00017871"/>
    </source>
</evidence>
<accession>A0A969WAL9</accession>
<evidence type="ECO:0000313" key="9">
    <source>
        <dbReference type="Proteomes" id="UP000653472"/>
    </source>
</evidence>
<evidence type="ECO:0000256" key="3">
    <source>
        <dbReference type="ARBA" id="ARBA00012535"/>
    </source>
</evidence>
<reference evidence="8" key="1">
    <citation type="submission" date="2020-03" db="EMBL/GenBank/DDBJ databases">
        <title>Solimonas marina sp. nov., isolated from deep seawater of the Pacific Ocean.</title>
        <authorList>
            <person name="Liu X."/>
            <person name="Lai Q."/>
            <person name="Sun F."/>
            <person name="Gai Y."/>
            <person name="Li G."/>
            <person name="Shao Z."/>
        </authorList>
    </citation>
    <scope>NUCLEOTIDE SEQUENCE</scope>
    <source>
        <strain evidence="8">C16B3</strain>
    </source>
</reference>
<organism evidence="8 9">
    <name type="scientific">Solimonas marina</name>
    <dbReference type="NCBI Taxonomy" id="2714601"/>
    <lineage>
        <taxon>Bacteria</taxon>
        <taxon>Pseudomonadati</taxon>
        <taxon>Pseudomonadota</taxon>
        <taxon>Gammaproteobacteria</taxon>
        <taxon>Nevskiales</taxon>
        <taxon>Nevskiaceae</taxon>
        <taxon>Solimonas</taxon>
    </lineage>
</organism>
<evidence type="ECO:0000259" key="7">
    <source>
        <dbReference type="Pfam" id="PF01593"/>
    </source>
</evidence>
<keyword evidence="5" id="KW-0073">Auxin biosynthesis</keyword>
<evidence type="ECO:0000256" key="6">
    <source>
        <dbReference type="ARBA" id="ARBA00047321"/>
    </source>
</evidence>
<comment type="catalytic activity">
    <reaction evidence="6">
        <text>L-tryptophan + O2 = indole-3-acetamide + CO2 + H2O</text>
        <dbReference type="Rhea" id="RHEA:16165"/>
        <dbReference type="ChEBI" id="CHEBI:15377"/>
        <dbReference type="ChEBI" id="CHEBI:15379"/>
        <dbReference type="ChEBI" id="CHEBI:16031"/>
        <dbReference type="ChEBI" id="CHEBI:16526"/>
        <dbReference type="ChEBI" id="CHEBI:57912"/>
        <dbReference type="EC" id="1.13.12.3"/>
    </reaction>
</comment>
<dbReference type="PANTHER" id="PTHR10742">
    <property type="entry name" value="FLAVIN MONOAMINE OXIDASE"/>
    <property type="match status" value="1"/>
</dbReference>